<dbReference type="PANTHER" id="PTHR42685:SF22">
    <property type="entry name" value="CONDITIONED MEDIUM FACTOR RECEPTOR 1"/>
    <property type="match status" value="1"/>
</dbReference>
<proteinExistence type="predicted"/>
<dbReference type="InterPro" id="IPR036188">
    <property type="entry name" value="FAD/NAD-bd_sf"/>
</dbReference>
<organism evidence="2">
    <name type="scientific">Roseihalotalea indica</name>
    <dbReference type="NCBI Taxonomy" id="2867963"/>
    <lineage>
        <taxon>Bacteria</taxon>
        <taxon>Pseudomonadati</taxon>
        <taxon>Bacteroidota</taxon>
        <taxon>Cytophagia</taxon>
        <taxon>Cytophagales</taxon>
        <taxon>Catalimonadaceae</taxon>
        <taxon>Roseihalotalea</taxon>
    </lineage>
</organism>
<dbReference type="Gene3D" id="3.50.50.60">
    <property type="entry name" value="FAD/NAD(P)-binding domain"/>
    <property type="match status" value="1"/>
</dbReference>
<evidence type="ECO:0000313" key="2">
    <source>
        <dbReference type="EMBL" id="WKN39556.1"/>
    </source>
</evidence>
<protein>
    <submittedName>
        <fullName evidence="2">NAD(P)/FAD-dependent oxidoreductase</fullName>
    </submittedName>
</protein>
<dbReference type="PRINTS" id="PR00420">
    <property type="entry name" value="RNGMNOXGNASE"/>
</dbReference>
<accession>A0AA49GUF0</accession>
<dbReference type="InterPro" id="IPR002938">
    <property type="entry name" value="FAD-bd"/>
</dbReference>
<dbReference type="SUPFAM" id="SSF51905">
    <property type="entry name" value="FAD/NAD(P)-binding domain"/>
    <property type="match status" value="1"/>
</dbReference>
<sequence length="371" mass="41664">MKDIIIVGGGLAGLINAIRLAEAGLDVLLLEKKAYPFHRVCGEYISNEVVPFLESIQAFPYDLAPSSIRQFMLTACSGASATMTLDLGGFGVSRYALDQFLCERAQQAGAEIRQQTAVQSISFKENCFQVTLPQNKVVEATIVIGAYGKRSRLDKQLQRPFMQQRSPYIGVKYHVRTDFPDDRIALHNFPGGYCGISRVEDGRYNMCYLGSRAQLKKHGSIEAMETKVLHQNPFLRDLWYDAEFLLDKPEVINEISFAPKQPVVDHILMSGDTAGLITPLCGNGMAMAIHSAKMLSDLIIQHYQPTGFDRSALEVQYTDAWKKQFAARLWVGRNTQRLFGTRITSEIGVQLVKRWRSLARSIMQYTHGEPF</sequence>
<dbReference type="AlphaFoldDB" id="A0AA49GUF0"/>
<dbReference type="EMBL" id="CP120682">
    <property type="protein sequence ID" value="WKN39556.1"/>
    <property type="molecule type" value="Genomic_DNA"/>
</dbReference>
<dbReference type="GO" id="GO:0071949">
    <property type="term" value="F:FAD binding"/>
    <property type="evidence" value="ECO:0007669"/>
    <property type="project" value="InterPro"/>
</dbReference>
<reference evidence="2" key="1">
    <citation type="journal article" date="2023" name="Comput. Struct. Biotechnol. J.">
        <title>Discovery of a novel marine Bacteroidetes with a rich repertoire of carbohydrate-active enzymes.</title>
        <authorList>
            <person name="Chen B."/>
            <person name="Liu G."/>
            <person name="Chen Q."/>
            <person name="Wang H."/>
            <person name="Liu L."/>
            <person name="Tang K."/>
        </authorList>
    </citation>
    <scope>NUCLEOTIDE SEQUENCE</scope>
    <source>
        <strain evidence="2">TK19036</strain>
    </source>
</reference>
<dbReference type="PANTHER" id="PTHR42685">
    <property type="entry name" value="GERANYLGERANYL DIPHOSPHATE REDUCTASE"/>
    <property type="match status" value="1"/>
</dbReference>
<name>A0AA49GUF0_9BACT</name>
<feature type="domain" description="FAD-binding" evidence="1">
    <location>
        <begin position="3"/>
        <end position="306"/>
    </location>
</feature>
<dbReference type="InterPro" id="IPR050407">
    <property type="entry name" value="Geranylgeranyl_reductase"/>
</dbReference>
<evidence type="ECO:0000259" key="1">
    <source>
        <dbReference type="Pfam" id="PF01494"/>
    </source>
</evidence>
<reference evidence="2" key="2">
    <citation type="journal article" date="2024" name="Antonie Van Leeuwenhoek">
        <title>Roseihalotalea indica gen. nov., sp. nov., a halophilic Bacteroidetes from mesopelagic Southwest Indian Ocean with higher carbohydrate metabolic potential.</title>
        <authorList>
            <person name="Chen B."/>
            <person name="Zhang M."/>
            <person name="Lin D."/>
            <person name="Ye J."/>
            <person name="Tang K."/>
        </authorList>
    </citation>
    <scope>NUCLEOTIDE SEQUENCE</scope>
    <source>
        <strain evidence="2">TK19036</strain>
    </source>
</reference>
<dbReference type="Pfam" id="PF01494">
    <property type="entry name" value="FAD_binding_3"/>
    <property type="match status" value="1"/>
</dbReference>
<gene>
    <name evidence="2" type="ORF">K4G66_12725</name>
</gene>